<dbReference type="Pfam" id="PF14644">
    <property type="entry name" value="DUF4456"/>
    <property type="match status" value="1"/>
</dbReference>
<dbReference type="PANTHER" id="PTHR21444">
    <property type="entry name" value="COILED-COIL DOMAIN-CONTAINING PROTEIN 180"/>
    <property type="match status" value="1"/>
</dbReference>
<dbReference type="CTD" id="100499483"/>
<gene>
    <name evidence="5" type="primary">ccdc180</name>
</gene>
<dbReference type="GeneID" id="127360280"/>
<feature type="region of interest" description="Disordered" evidence="2">
    <location>
        <begin position="36"/>
        <end position="69"/>
    </location>
</feature>
<dbReference type="Ensembl" id="ENSDLAT00005085168.1">
    <property type="protein sequence ID" value="ENSDLAP00005078293.1"/>
    <property type="gene ID" value="ENSDLAG00005030548.1"/>
</dbReference>
<protein>
    <recommendedName>
        <fullName evidence="7">Coiled-coil domain-containing protein 180</fullName>
    </recommendedName>
</protein>
<feature type="domain" description="DUF4456" evidence="4">
    <location>
        <begin position="1115"/>
        <end position="1298"/>
    </location>
</feature>
<organism evidence="5 6">
    <name type="scientific">Dicentrarchus labrax</name>
    <name type="common">European seabass</name>
    <name type="synonym">Morone labrax</name>
    <dbReference type="NCBI Taxonomy" id="13489"/>
    <lineage>
        <taxon>Eukaryota</taxon>
        <taxon>Metazoa</taxon>
        <taxon>Chordata</taxon>
        <taxon>Craniata</taxon>
        <taxon>Vertebrata</taxon>
        <taxon>Euteleostomi</taxon>
        <taxon>Actinopterygii</taxon>
        <taxon>Neopterygii</taxon>
        <taxon>Teleostei</taxon>
        <taxon>Neoteleostei</taxon>
        <taxon>Acanthomorphata</taxon>
        <taxon>Eupercaria</taxon>
        <taxon>Moronidae</taxon>
        <taxon>Dicentrarchus</taxon>
    </lineage>
</organism>
<feature type="compositionally biased region" description="Basic and acidic residues" evidence="2">
    <location>
        <begin position="579"/>
        <end position="588"/>
    </location>
</feature>
<feature type="compositionally biased region" description="Polar residues" evidence="2">
    <location>
        <begin position="39"/>
        <end position="53"/>
    </location>
</feature>
<dbReference type="PANTHER" id="PTHR21444:SF14">
    <property type="entry name" value="COILED-COIL DOMAIN-CONTAINING PROTEIN 180"/>
    <property type="match status" value="1"/>
</dbReference>
<dbReference type="GeneTree" id="ENSGT00940000153246"/>
<dbReference type="InterPro" id="IPR027914">
    <property type="entry name" value="DUF4456"/>
</dbReference>
<reference evidence="5" key="2">
    <citation type="submission" date="2025-09" db="UniProtKB">
        <authorList>
            <consortium name="Ensembl"/>
        </authorList>
    </citation>
    <scope>IDENTIFICATION</scope>
</reference>
<sequence>MRAVPSGKVYRQLSDAQVQLSRSLLAGRRDRRTDCLSAEDSNTHCSATSSRGQQFDADDDDDDDDHDEVSRLPDTVVVDRPSSDIIERLMKKKRKKHEEALKLMDTELTELAQVCETQVRTVSLELRSSLQEVDLRLNTLKDRMEQLEHLEHISLQEVCVLWEKVEEELKLKKTRILDLDHKLTECETQRTDKVRVVFRKFCHLLEKISFLSPADICRLIDTDATMLNQSLLANRRSAARLALLLQEENLQQESLLRLHWEDCLSRWRRRRVNEVIDRFRGLCSGDEDQQLVSVQQAVQEIKQTLQDLSEQRHDIIHKICSLVPPSCSTALVSDWFNQLTAVNQQIDIVHVDFLHQLRCCYEQTWQRRLAEVERCQEALSALQLSDEEVNDIISSQLLTLIGRSQSRDEERLAALDLCCDSVARRALSLSRCVFVVMRGAALLWETHSRSLERREEELQQYLDNLRGSQQQHIQRKKVRLDDLLGGLRQESSEDSLKTSLDKTVRYLQDIKHSCSECVSAQWQLLDRLPSVSLEELLSYSRSLSSFYHLNHTYSPTPQELQNLLPSSSPTEPEPSEGPETQKPEEMTENHPISCQNDTDPAPPSLDWLTEARSSLLDLCDISCDVTFTSSGGVAYSGPTFRCPAHDLPDDLQQETHLNPFPVDLLTHALSRMRTLFLDHLEQHFHDLLNSSVAMATDRKEAVRSEQELQLLQLNPQHIQTHIYRPRLAELQLHRRRVDVHCEEVLDVLTSCRVELQELQTSISKKNQDFIVILSNMEDDVPTAYSSQRLEAVSAVLQDCLDQHIKETQCCETAFRQTVQIRLEEVRNRTTQLLNSFRLFSEGGDFAPQEVKLFQRRLKEETKQISVTEESIYTELEAFESKSLQQVKEVSGRFEEKLSFLKSEVKFTEKIQKVISSTQVHIKAEAASSNQQQSAISSRLDDLRMMMDSEVSPDQVCSVLSSVGEEVMKRCQYLDFSLDHNLQENLSAHPKSRKQVRSAPPPGSLQVTRPGVDLLDDPIVGVINSLNRFCTSQDAAADAAASEERGRTAAGQSPVHRLQQRFTESVSTLSVRRGCRSIRTDRRFQIFGPKQEPDESSHSFSSMVNSVLWRANDVLLLVAEDFYRSERAGLSRFLLVPDSLDQWAESMQQRLLGYQEQARKFLSMSREELGKQLSVLEELLRSLPAVLISNHERRQEAELRKEVGGVRLKLEEVLAASEEEKCENVRQLRVSLRDDELQTLTSREEVRQQQLHSAVCCSHLELQECVRVRGEEFVTSLAALTVKLLHQLDHLLTPAETKAALSHQQHSEDGAVTMETGAETESRTWSGIPYLLPPTGSSADPPSSVTTATTASITMTRCTLGHLAVIEQRDTAVKRFEQLFRSESSRSDEDKRKRLSELQSWKTHWRQQIHTLTHTHTHTHTGDSRYTH</sequence>
<proteinExistence type="predicted"/>
<evidence type="ECO:0000259" key="4">
    <source>
        <dbReference type="Pfam" id="PF14644"/>
    </source>
</evidence>
<dbReference type="RefSeq" id="XP_051250620.1">
    <property type="nucleotide sequence ID" value="XM_051394660.1"/>
</dbReference>
<accession>A0A8P4GNE2</accession>
<keyword evidence="6" id="KW-1185">Reference proteome</keyword>
<evidence type="ECO:0000313" key="5">
    <source>
        <dbReference type="Ensembl" id="ENSDLAP00005078293.1"/>
    </source>
</evidence>
<dbReference type="InterPro" id="IPR028089">
    <property type="entry name" value="DUF4455"/>
</dbReference>
<evidence type="ECO:0000256" key="2">
    <source>
        <dbReference type="SAM" id="MobiDB-lite"/>
    </source>
</evidence>
<feature type="compositionally biased region" description="Acidic residues" evidence="2">
    <location>
        <begin position="56"/>
        <end position="67"/>
    </location>
</feature>
<keyword evidence="1" id="KW-0175">Coiled coil</keyword>
<evidence type="ECO:0000313" key="6">
    <source>
        <dbReference type="Proteomes" id="UP000694389"/>
    </source>
</evidence>
<feature type="region of interest" description="Disordered" evidence="2">
    <location>
        <begin position="557"/>
        <end position="606"/>
    </location>
</feature>
<reference evidence="5" key="1">
    <citation type="submission" date="2025-08" db="UniProtKB">
        <authorList>
            <consortium name="Ensembl"/>
        </authorList>
    </citation>
    <scope>IDENTIFICATION</scope>
</reference>
<evidence type="ECO:0000256" key="1">
    <source>
        <dbReference type="SAM" id="Coils"/>
    </source>
</evidence>
<evidence type="ECO:0008006" key="7">
    <source>
        <dbReference type="Google" id="ProtNLM"/>
    </source>
</evidence>
<feature type="region of interest" description="Disordered" evidence="2">
    <location>
        <begin position="987"/>
        <end position="1010"/>
    </location>
</feature>
<feature type="coiled-coil region" evidence="1">
    <location>
        <begin position="291"/>
        <end position="318"/>
    </location>
</feature>
<dbReference type="Proteomes" id="UP000694389">
    <property type="component" value="Unassembled WGS sequence"/>
</dbReference>
<name>A0A8P4GNE2_DICLA</name>
<evidence type="ECO:0000259" key="3">
    <source>
        <dbReference type="Pfam" id="PF14643"/>
    </source>
</evidence>
<dbReference type="Pfam" id="PF14643">
    <property type="entry name" value="DUF4455"/>
    <property type="match status" value="1"/>
</dbReference>
<feature type="domain" description="DUF4455" evidence="3">
    <location>
        <begin position="91"/>
        <end position="554"/>
    </location>
</feature>